<keyword evidence="4 6" id="KW-0808">Transferase</keyword>
<organism evidence="8 9">
    <name type="scientific">Solidesulfovibrio magneticus (strain ATCC 700980 / DSM 13731 / RS-1)</name>
    <name type="common">Desulfovibrio magneticus</name>
    <dbReference type="NCBI Taxonomy" id="573370"/>
    <lineage>
        <taxon>Bacteria</taxon>
        <taxon>Pseudomonadati</taxon>
        <taxon>Thermodesulfobacteriota</taxon>
        <taxon>Desulfovibrionia</taxon>
        <taxon>Desulfovibrionales</taxon>
        <taxon>Desulfovibrionaceae</taxon>
        <taxon>Solidesulfovibrio</taxon>
    </lineage>
</organism>
<dbReference type="InterPro" id="IPR014777">
    <property type="entry name" value="4pyrrole_Mease_sub1"/>
</dbReference>
<dbReference type="InterPro" id="IPR014776">
    <property type="entry name" value="4pyrrole_Mease_sub2"/>
</dbReference>
<dbReference type="HAMAP" id="MF_01877">
    <property type="entry name" value="16SrRNA_methyltr_I"/>
    <property type="match status" value="1"/>
</dbReference>
<dbReference type="NCBIfam" id="TIGR00096">
    <property type="entry name" value="16S rRNA (cytidine(1402)-2'-O)-methyltransferase"/>
    <property type="match status" value="1"/>
</dbReference>
<dbReference type="OrthoDB" id="9809084at2"/>
<evidence type="ECO:0000256" key="4">
    <source>
        <dbReference type="ARBA" id="ARBA00022679"/>
    </source>
</evidence>
<name>C4XMJ8_SOLM1</name>
<dbReference type="Gene3D" id="3.30.950.10">
    <property type="entry name" value="Methyltransferase, Cobalt-precorrin-4 Transmethylase, Domain 2"/>
    <property type="match status" value="1"/>
</dbReference>
<dbReference type="HOGENOM" id="CLU_044779_0_0_7"/>
<dbReference type="PIRSF" id="PIRSF005917">
    <property type="entry name" value="MTase_YraL"/>
    <property type="match status" value="1"/>
</dbReference>
<dbReference type="EC" id="2.1.1.198" evidence="6"/>
<evidence type="ECO:0000256" key="6">
    <source>
        <dbReference type="HAMAP-Rule" id="MF_01877"/>
    </source>
</evidence>
<dbReference type="AlphaFoldDB" id="C4XMJ8"/>
<dbReference type="SUPFAM" id="SSF53790">
    <property type="entry name" value="Tetrapyrrole methylase"/>
    <property type="match status" value="1"/>
</dbReference>
<dbReference type="PANTHER" id="PTHR46111">
    <property type="entry name" value="RIBOSOMAL RNA SMALL SUBUNIT METHYLTRANSFERASE I"/>
    <property type="match status" value="1"/>
</dbReference>
<evidence type="ECO:0000256" key="5">
    <source>
        <dbReference type="ARBA" id="ARBA00022691"/>
    </source>
</evidence>
<dbReference type="PANTHER" id="PTHR46111:SF1">
    <property type="entry name" value="RIBOSOMAL RNA SMALL SUBUNIT METHYLTRANSFERASE I"/>
    <property type="match status" value="1"/>
</dbReference>
<dbReference type="GO" id="GO:0070677">
    <property type="term" value="F:rRNA (cytosine-2'-O-)-methyltransferase activity"/>
    <property type="evidence" value="ECO:0007669"/>
    <property type="project" value="UniProtKB-UniRule"/>
</dbReference>
<dbReference type="KEGG" id="dma:DMR_12980"/>
<comment type="subcellular location">
    <subcellularLocation>
        <location evidence="6">Cytoplasm</location>
    </subcellularLocation>
</comment>
<reference evidence="8 9" key="1">
    <citation type="journal article" date="2009" name="Genome Res.">
        <title>Whole genome sequence of Desulfovibrio magneticus strain RS-1 revealed common gene clusters in magnetotactic bacteria.</title>
        <authorList>
            <person name="Nakazawa H."/>
            <person name="Arakaki A."/>
            <person name="Narita-Yamada S."/>
            <person name="Yashiro I."/>
            <person name="Jinno K."/>
            <person name="Aoki N."/>
            <person name="Tsuruyama A."/>
            <person name="Okamura Y."/>
            <person name="Tanikawa S."/>
            <person name="Fujita N."/>
            <person name="Takeyama H."/>
            <person name="Matsunaga T."/>
        </authorList>
    </citation>
    <scope>NUCLEOTIDE SEQUENCE [LARGE SCALE GENOMIC DNA]</scope>
    <source>
        <strain evidence="9">ATCC 700980 / DSM 13731 / RS-1</strain>
    </source>
</reference>
<evidence type="ECO:0000313" key="9">
    <source>
        <dbReference type="Proteomes" id="UP000009071"/>
    </source>
</evidence>
<evidence type="ECO:0000256" key="2">
    <source>
        <dbReference type="ARBA" id="ARBA00022552"/>
    </source>
</evidence>
<dbReference type="Gene3D" id="3.40.1010.10">
    <property type="entry name" value="Cobalt-precorrin-4 Transmethylase, Domain 1"/>
    <property type="match status" value="1"/>
</dbReference>
<keyword evidence="5 6" id="KW-0949">S-adenosyl-L-methionine</keyword>
<dbReference type="FunFam" id="3.40.1010.10:FF:000007">
    <property type="entry name" value="Ribosomal RNA small subunit methyltransferase I"/>
    <property type="match status" value="1"/>
</dbReference>
<dbReference type="InterPro" id="IPR035996">
    <property type="entry name" value="4pyrrol_Methylase_sf"/>
</dbReference>
<dbReference type="EMBL" id="AP010904">
    <property type="protein sequence ID" value="BAH74789.1"/>
    <property type="molecule type" value="Genomic_DNA"/>
</dbReference>
<evidence type="ECO:0000313" key="8">
    <source>
        <dbReference type="EMBL" id="BAH74789.1"/>
    </source>
</evidence>
<dbReference type="CDD" id="cd11648">
    <property type="entry name" value="RsmI"/>
    <property type="match status" value="1"/>
</dbReference>
<dbReference type="GO" id="GO:0005737">
    <property type="term" value="C:cytoplasm"/>
    <property type="evidence" value="ECO:0007669"/>
    <property type="project" value="UniProtKB-SubCell"/>
</dbReference>
<gene>
    <name evidence="6" type="primary">rsmI</name>
    <name evidence="8" type="ordered locus">DMR_12980</name>
</gene>
<evidence type="ECO:0000259" key="7">
    <source>
        <dbReference type="Pfam" id="PF00590"/>
    </source>
</evidence>
<dbReference type="RefSeq" id="WP_015860000.1">
    <property type="nucleotide sequence ID" value="NC_012796.1"/>
</dbReference>
<evidence type="ECO:0000256" key="1">
    <source>
        <dbReference type="ARBA" id="ARBA00022490"/>
    </source>
</evidence>
<keyword evidence="1 6" id="KW-0963">Cytoplasm</keyword>
<dbReference type="InterPro" id="IPR008189">
    <property type="entry name" value="rRNA_ssu_MeTfrase_I"/>
</dbReference>
<keyword evidence="2 6" id="KW-0698">rRNA processing</keyword>
<sequence>MDNDAHRQARLFIVATPLGNPGDCSPRAAATLAGAGVVLCEDTRRTGMLLKTLGVTAKRLMSFHEHNEEARLPQVLALLAEGQDVALVSDAGTPLLADPGYRLVRAAREAGFAVSPVPGPSAVPAALSAAGIAPYPFSFLGFLPRTASQARAALARFGATGATLVFFERKTRLAETLTAALEALGDRDCVICRELTKTYEEFLSGKLSDFAGRDLELLGEVTVVVGPAKAGRSDEEQARQVAAQEAAVGGKPKEVARRAAARLSGWTQKEVYAMLMGQETG</sequence>
<keyword evidence="9" id="KW-1185">Reference proteome</keyword>
<evidence type="ECO:0000256" key="3">
    <source>
        <dbReference type="ARBA" id="ARBA00022603"/>
    </source>
</evidence>
<keyword evidence="3 6" id="KW-0489">Methyltransferase</keyword>
<dbReference type="Proteomes" id="UP000009071">
    <property type="component" value="Chromosome"/>
</dbReference>
<comment type="catalytic activity">
    <reaction evidence="6">
        <text>cytidine(1402) in 16S rRNA + S-adenosyl-L-methionine = 2'-O-methylcytidine(1402) in 16S rRNA + S-adenosyl-L-homocysteine + H(+)</text>
        <dbReference type="Rhea" id="RHEA:42924"/>
        <dbReference type="Rhea" id="RHEA-COMP:10285"/>
        <dbReference type="Rhea" id="RHEA-COMP:10286"/>
        <dbReference type="ChEBI" id="CHEBI:15378"/>
        <dbReference type="ChEBI" id="CHEBI:57856"/>
        <dbReference type="ChEBI" id="CHEBI:59789"/>
        <dbReference type="ChEBI" id="CHEBI:74495"/>
        <dbReference type="ChEBI" id="CHEBI:82748"/>
        <dbReference type="EC" id="2.1.1.198"/>
    </reaction>
</comment>
<comment type="similarity">
    <text evidence="6">Belongs to the methyltransferase superfamily. RsmI family.</text>
</comment>
<protein>
    <recommendedName>
        <fullName evidence="6">Ribosomal RNA small subunit methyltransferase I</fullName>
        <ecNumber evidence="6">2.1.1.198</ecNumber>
    </recommendedName>
    <alternativeName>
        <fullName evidence="6">16S rRNA 2'-O-ribose C1402 methyltransferase</fullName>
    </alternativeName>
    <alternativeName>
        <fullName evidence="6">rRNA (cytidine-2'-O-)-methyltransferase RsmI</fullName>
    </alternativeName>
</protein>
<comment type="function">
    <text evidence="6">Catalyzes the 2'-O-methylation of the ribose of cytidine 1402 (C1402) in 16S rRNA.</text>
</comment>
<dbReference type="eggNOG" id="COG0313">
    <property type="taxonomic scope" value="Bacteria"/>
</dbReference>
<dbReference type="InterPro" id="IPR000878">
    <property type="entry name" value="4pyrrol_Mease"/>
</dbReference>
<dbReference type="Pfam" id="PF00590">
    <property type="entry name" value="TP_methylase"/>
    <property type="match status" value="1"/>
</dbReference>
<feature type="domain" description="Tetrapyrrole methylase" evidence="7">
    <location>
        <begin position="11"/>
        <end position="210"/>
    </location>
</feature>
<dbReference type="STRING" id="573370.DMR_12980"/>
<proteinExistence type="inferred from homology"/>
<accession>C4XMJ8</accession>